<name>A0AA40EJH3_9PEZI</name>
<organism evidence="2 3">
    <name type="scientific">Schizothecium vesticola</name>
    <dbReference type="NCBI Taxonomy" id="314040"/>
    <lineage>
        <taxon>Eukaryota</taxon>
        <taxon>Fungi</taxon>
        <taxon>Dikarya</taxon>
        <taxon>Ascomycota</taxon>
        <taxon>Pezizomycotina</taxon>
        <taxon>Sordariomycetes</taxon>
        <taxon>Sordariomycetidae</taxon>
        <taxon>Sordariales</taxon>
        <taxon>Schizotheciaceae</taxon>
        <taxon>Schizothecium</taxon>
    </lineage>
</organism>
<proteinExistence type="predicted"/>
<keyword evidence="3" id="KW-1185">Reference proteome</keyword>
<dbReference type="AlphaFoldDB" id="A0AA40EJH3"/>
<feature type="compositionally biased region" description="Polar residues" evidence="1">
    <location>
        <begin position="72"/>
        <end position="83"/>
    </location>
</feature>
<evidence type="ECO:0000313" key="3">
    <source>
        <dbReference type="Proteomes" id="UP001172155"/>
    </source>
</evidence>
<protein>
    <submittedName>
        <fullName evidence="2">Uncharacterized protein</fullName>
    </submittedName>
</protein>
<comment type="caution">
    <text evidence="2">The sequence shown here is derived from an EMBL/GenBank/DDBJ whole genome shotgun (WGS) entry which is preliminary data.</text>
</comment>
<dbReference type="EMBL" id="JAUKUD010000006">
    <property type="protein sequence ID" value="KAK0740485.1"/>
    <property type="molecule type" value="Genomic_DNA"/>
</dbReference>
<feature type="compositionally biased region" description="Basic and acidic residues" evidence="1">
    <location>
        <begin position="98"/>
        <end position="108"/>
    </location>
</feature>
<accession>A0AA40EJH3</accession>
<sequence>MVTLNVSPEHYAGGDYRRTTSSIVYHLDACLTEQVEGLDRTFCPAMHTDRPVTLTTAGVGVEQHLHNPRIVSIQSLSNKTPPQESKRPGGWLGSTSHRRPDIRHPRESCEPGSYCCLERDHGDPPPLTRVPSMLLLTSLLTLTWPAESSTHAGILCATVSCNSLLPWEFHKLILVDPKMSMLGRCATLHAADRHHHMAAGRGVVV</sequence>
<evidence type="ECO:0000256" key="1">
    <source>
        <dbReference type="SAM" id="MobiDB-lite"/>
    </source>
</evidence>
<dbReference type="Proteomes" id="UP001172155">
    <property type="component" value="Unassembled WGS sequence"/>
</dbReference>
<feature type="region of interest" description="Disordered" evidence="1">
    <location>
        <begin position="72"/>
        <end position="108"/>
    </location>
</feature>
<evidence type="ECO:0000313" key="2">
    <source>
        <dbReference type="EMBL" id="KAK0740485.1"/>
    </source>
</evidence>
<reference evidence="2" key="1">
    <citation type="submission" date="2023-06" db="EMBL/GenBank/DDBJ databases">
        <title>Genome-scale phylogeny and comparative genomics of the fungal order Sordariales.</title>
        <authorList>
            <consortium name="Lawrence Berkeley National Laboratory"/>
            <person name="Hensen N."/>
            <person name="Bonometti L."/>
            <person name="Westerberg I."/>
            <person name="Brannstrom I.O."/>
            <person name="Guillou S."/>
            <person name="Cros-Aarteil S."/>
            <person name="Calhoun S."/>
            <person name="Haridas S."/>
            <person name="Kuo A."/>
            <person name="Mondo S."/>
            <person name="Pangilinan J."/>
            <person name="Riley R."/>
            <person name="LaButti K."/>
            <person name="Andreopoulos B."/>
            <person name="Lipzen A."/>
            <person name="Chen C."/>
            <person name="Yanf M."/>
            <person name="Daum C."/>
            <person name="Ng V."/>
            <person name="Clum A."/>
            <person name="Steindorff A."/>
            <person name="Ohm R."/>
            <person name="Martin F."/>
            <person name="Silar P."/>
            <person name="Natvig D."/>
            <person name="Lalanne C."/>
            <person name="Gautier V."/>
            <person name="Ament-velasquez S.L."/>
            <person name="Kruys A."/>
            <person name="Hutchinson M.I."/>
            <person name="Powell A.J."/>
            <person name="Barry K."/>
            <person name="Miller A.N."/>
            <person name="Grigoriev I.V."/>
            <person name="Debuchy R."/>
            <person name="Gladieux P."/>
            <person name="Thoren M.H."/>
            <person name="Johannesson H."/>
        </authorList>
    </citation>
    <scope>NUCLEOTIDE SEQUENCE</scope>
    <source>
        <strain evidence="2">SMH3187-1</strain>
    </source>
</reference>
<gene>
    <name evidence="2" type="ORF">B0T18DRAFT_418069</name>
</gene>